<accession>A0A4Q5IZV2</accession>
<proteinExistence type="inferred from homology"/>
<protein>
    <recommendedName>
        <fullName evidence="7">Flagellar assembly protein FliH/Type III secretion system HrpE domain-containing protein</fullName>
    </recommendedName>
</protein>
<dbReference type="PANTHER" id="PTHR34982:SF1">
    <property type="entry name" value="FLAGELLAR ASSEMBLY PROTEIN FLIH"/>
    <property type="match status" value="1"/>
</dbReference>
<dbReference type="OrthoDB" id="3788545at2"/>
<comment type="caution">
    <text evidence="8">The sequence shown here is derived from an EMBL/GenBank/DDBJ whole genome shotgun (WGS) entry which is preliminary data.</text>
</comment>
<evidence type="ECO:0000256" key="5">
    <source>
        <dbReference type="ARBA" id="ARBA00022927"/>
    </source>
</evidence>
<evidence type="ECO:0000313" key="9">
    <source>
        <dbReference type="Proteomes" id="UP000291189"/>
    </source>
</evidence>
<dbReference type="GO" id="GO:0015031">
    <property type="term" value="P:protein transport"/>
    <property type="evidence" value="ECO:0007669"/>
    <property type="project" value="UniProtKB-KW"/>
</dbReference>
<comment type="function">
    <text evidence="1">Needed for flagellar regrowth and assembly.</text>
</comment>
<keyword evidence="9" id="KW-1185">Reference proteome</keyword>
<dbReference type="GO" id="GO:0044781">
    <property type="term" value="P:bacterial-type flagellum organization"/>
    <property type="evidence" value="ECO:0007669"/>
    <property type="project" value="UniProtKB-KW"/>
</dbReference>
<gene>
    <name evidence="8" type="ORF">ETU37_16750</name>
</gene>
<name>A0A4Q5IZV2_9ACTN</name>
<dbReference type="InterPro" id="IPR018035">
    <property type="entry name" value="Flagellar_FliH/T3SS_HrpE"/>
</dbReference>
<organism evidence="8 9">
    <name type="scientific">Nocardioides iriomotensis</name>
    <dbReference type="NCBI Taxonomy" id="715784"/>
    <lineage>
        <taxon>Bacteria</taxon>
        <taxon>Bacillati</taxon>
        <taxon>Actinomycetota</taxon>
        <taxon>Actinomycetes</taxon>
        <taxon>Propionibacteriales</taxon>
        <taxon>Nocardioidaceae</taxon>
        <taxon>Nocardioides</taxon>
    </lineage>
</organism>
<evidence type="ECO:0000256" key="4">
    <source>
        <dbReference type="ARBA" id="ARBA00022795"/>
    </source>
</evidence>
<dbReference type="PANTHER" id="PTHR34982">
    <property type="entry name" value="YOP PROTEINS TRANSLOCATION PROTEIN L"/>
    <property type="match status" value="1"/>
</dbReference>
<feature type="domain" description="Flagellar assembly protein FliH/Type III secretion system HrpE" evidence="7">
    <location>
        <begin position="110"/>
        <end position="230"/>
    </location>
</feature>
<dbReference type="GO" id="GO:0005829">
    <property type="term" value="C:cytosol"/>
    <property type="evidence" value="ECO:0007669"/>
    <property type="project" value="TreeGrafter"/>
</dbReference>
<evidence type="ECO:0000256" key="3">
    <source>
        <dbReference type="ARBA" id="ARBA00022448"/>
    </source>
</evidence>
<keyword evidence="6" id="KW-1006">Bacterial flagellum protein export</keyword>
<evidence type="ECO:0000256" key="1">
    <source>
        <dbReference type="ARBA" id="ARBA00003041"/>
    </source>
</evidence>
<reference evidence="8 9" key="1">
    <citation type="submission" date="2019-01" db="EMBL/GenBank/DDBJ databases">
        <title>Nocardioides guangzhouensis sp. nov., an actinobacterium isolated from soil.</title>
        <authorList>
            <person name="Fu Y."/>
            <person name="Cai Y."/>
            <person name="Lin Z."/>
            <person name="Chen P."/>
        </authorList>
    </citation>
    <scope>NUCLEOTIDE SEQUENCE [LARGE SCALE GENOMIC DNA]</scope>
    <source>
        <strain evidence="8 9">NBRC 105384</strain>
    </source>
</reference>
<comment type="similarity">
    <text evidence="2">Belongs to the FliH family.</text>
</comment>
<dbReference type="Proteomes" id="UP000291189">
    <property type="component" value="Unassembled WGS sequence"/>
</dbReference>
<dbReference type="Pfam" id="PF02108">
    <property type="entry name" value="FliH"/>
    <property type="match status" value="1"/>
</dbReference>
<dbReference type="InterPro" id="IPR051472">
    <property type="entry name" value="T3SS_Stator/FliH"/>
</dbReference>
<dbReference type="AlphaFoldDB" id="A0A4Q5IZV2"/>
<evidence type="ECO:0000256" key="6">
    <source>
        <dbReference type="ARBA" id="ARBA00023225"/>
    </source>
</evidence>
<dbReference type="RefSeq" id="WP_129988500.1">
    <property type="nucleotide sequence ID" value="NZ_SDPU01000029.1"/>
</dbReference>
<sequence length="237" mass="23861">MTSTSSESVVLRGDLPSAPVAAVAPVAVGDLRAGTWTRLGASTVLGDSATEATLGALADRTRAAGMAQGYAAGWAEGRQRAQEAADQAAAERVAADQRAAAQLRADQQALVASLGDAVAHVDAVLAERQELIATEAVDLGLRIAEAILGRELAVMTDAGAEALRRALAEVSPTTAATVRLHPADAAALDPTAIAGRTVTVVADPTVAAGGAVLETEVSTVDASLETALARVREALGR</sequence>
<keyword evidence="4" id="KW-1005">Bacterial flagellum biogenesis</keyword>
<evidence type="ECO:0000259" key="7">
    <source>
        <dbReference type="Pfam" id="PF02108"/>
    </source>
</evidence>
<keyword evidence="3" id="KW-0813">Transport</keyword>
<evidence type="ECO:0000313" key="8">
    <source>
        <dbReference type="EMBL" id="RYU10545.1"/>
    </source>
</evidence>
<keyword evidence="5" id="KW-0653">Protein transport</keyword>
<dbReference type="EMBL" id="SDPU01000029">
    <property type="protein sequence ID" value="RYU10545.1"/>
    <property type="molecule type" value="Genomic_DNA"/>
</dbReference>
<evidence type="ECO:0000256" key="2">
    <source>
        <dbReference type="ARBA" id="ARBA00006602"/>
    </source>
</evidence>